<feature type="domain" description="ABC transmembrane type-1" evidence="8">
    <location>
        <begin position="104"/>
        <end position="309"/>
    </location>
</feature>
<dbReference type="PROSITE" id="PS50928">
    <property type="entry name" value="ABC_TM1"/>
    <property type="match status" value="1"/>
</dbReference>
<evidence type="ECO:0000256" key="3">
    <source>
        <dbReference type="ARBA" id="ARBA00022475"/>
    </source>
</evidence>
<dbReference type="Gene3D" id="1.10.3720.10">
    <property type="entry name" value="MetI-like"/>
    <property type="match status" value="1"/>
</dbReference>
<evidence type="ECO:0000256" key="2">
    <source>
        <dbReference type="ARBA" id="ARBA00022448"/>
    </source>
</evidence>
<sequence>MKPGQTEVAMYRFILRRIGQSIVVLFIVSVLVFSMMRWIPGDPVVVLLGDEYSPEAHARLQQQLGLDKPIVIQYLIWIRNIFQGDFGYSYINHTPVSSLLYDAMLPTLSLVMGTLIVGVLIALPSGMLAAVKRDSALDYFSMGFAIVGYSMPSFWKGILLIWLFAVTLRWFPSMGYIHPWENPGEGLWRLALPSLTLGTFFAGLVARITRSSLLEVLEQDYIKAARAKGVRQMALVYKHALRNALIPVITVIGLQFGTLLGGAVLTETVFNIPGMGRLTVTAIFNREYHVVQGAVLIGVVFVIVVNLLVDIAYAF</sequence>
<evidence type="ECO:0000256" key="6">
    <source>
        <dbReference type="ARBA" id="ARBA00023136"/>
    </source>
</evidence>
<name>W4LGD7_9BACT</name>
<comment type="similarity">
    <text evidence="7">Belongs to the binding-protein-dependent transport system permease family.</text>
</comment>
<keyword evidence="6 7" id="KW-0472">Membrane</keyword>
<comment type="subcellular location">
    <subcellularLocation>
        <location evidence="1 7">Cell membrane</location>
        <topology evidence="1 7">Multi-pass membrane protein</topology>
    </subcellularLocation>
</comment>
<feature type="non-terminal residue" evidence="9">
    <location>
        <position position="315"/>
    </location>
</feature>
<feature type="transmembrane region" description="Helical" evidence="7">
    <location>
        <begin position="143"/>
        <end position="166"/>
    </location>
</feature>
<feature type="transmembrane region" description="Helical" evidence="7">
    <location>
        <begin position="108"/>
        <end position="131"/>
    </location>
</feature>
<organism evidence="9 10">
    <name type="scientific">Candidatus Entotheonella gemina</name>
    <dbReference type="NCBI Taxonomy" id="1429439"/>
    <lineage>
        <taxon>Bacteria</taxon>
        <taxon>Pseudomonadati</taxon>
        <taxon>Nitrospinota/Tectimicrobiota group</taxon>
        <taxon>Candidatus Tectimicrobiota</taxon>
        <taxon>Candidatus Entotheonellia</taxon>
        <taxon>Candidatus Entotheonellales</taxon>
        <taxon>Candidatus Entotheonellaceae</taxon>
        <taxon>Candidatus Entotheonella</taxon>
    </lineage>
</organism>
<evidence type="ECO:0000313" key="9">
    <source>
        <dbReference type="EMBL" id="ETW96770.1"/>
    </source>
</evidence>
<dbReference type="AlphaFoldDB" id="W4LGD7"/>
<dbReference type="InterPro" id="IPR035906">
    <property type="entry name" value="MetI-like_sf"/>
</dbReference>
<dbReference type="Pfam" id="PF19300">
    <property type="entry name" value="BPD_transp_1_N"/>
    <property type="match status" value="1"/>
</dbReference>
<keyword evidence="3" id="KW-1003">Cell membrane</keyword>
<feature type="transmembrane region" description="Helical" evidence="7">
    <location>
        <begin position="21"/>
        <end position="39"/>
    </location>
</feature>
<accession>W4LGD7</accession>
<evidence type="ECO:0000259" key="8">
    <source>
        <dbReference type="PROSITE" id="PS50928"/>
    </source>
</evidence>
<dbReference type="PANTHER" id="PTHR43163:SF6">
    <property type="entry name" value="DIPEPTIDE TRANSPORT SYSTEM PERMEASE PROTEIN DPPB-RELATED"/>
    <property type="match status" value="1"/>
</dbReference>
<proteinExistence type="inferred from homology"/>
<dbReference type="GO" id="GO:0005886">
    <property type="term" value="C:plasma membrane"/>
    <property type="evidence" value="ECO:0007669"/>
    <property type="project" value="UniProtKB-SubCell"/>
</dbReference>
<dbReference type="EMBL" id="AZHX01002139">
    <property type="protein sequence ID" value="ETW96770.1"/>
    <property type="molecule type" value="Genomic_DNA"/>
</dbReference>
<dbReference type="InterPro" id="IPR045621">
    <property type="entry name" value="BPD_transp_1_N"/>
</dbReference>
<evidence type="ECO:0000256" key="1">
    <source>
        <dbReference type="ARBA" id="ARBA00004651"/>
    </source>
</evidence>
<dbReference type="HOGENOM" id="CLU_036879_0_1_7"/>
<dbReference type="SUPFAM" id="SSF161098">
    <property type="entry name" value="MetI-like"/>
    <property type="match status" value="1"/>
</dbReference>
<dbReference type="Pfam" id="PF00528">
    <property type="entry name" value="BPD_transp_1"/>
    <property type="match status" value="1"/>
</dbReference>
<dbReference type="PANTHER" id="PTHR43163">
    <property type="entry name" value="DIPEPTIDE TRANSPORT SYSTEM PERMEASE PROTEIN DPPB-RELATED"/>
    <property type="match status" value="1"/>
</dbReference>
<feature type="transmembrane region" description="Helical" evidence="7">
    <location>
        <begin position="290"/>
        <end position="309"/>
    </location>
</feature>
<evidence type="ECO:0000256" key="7">
    <source>
        <dbReference type="RuleBase" id="RU363032"/>
    </source>
</evidence>
<dbReference type="GO" id="GO:0055085">
    <property type="term" value="P:transmembrane transport"/>
    <property type="evidence" value="ECO:0007669"/>
    <property type="project" value="InterPro"/>
</dbReference>
<feature type="transmembrane region" description="Helical" evidence="7">
    <location>
        <begin position="186"/>
        <end position="206"/>
    </location>
</feature>
<reference evidence="9 10" key="1">
    <citation type="journal article" date="2014" name="Nature">
        <title>An environmental bacterial taxon with a large and distinct metabolic repertoire.</title>
        <authorList>
            <person name="Wilson M.C."/>
            <person name="Mori T."/>
            <person name="Ruckert C."/>
            <person name="Uria A.R."/>
            <person name="Helf M.J."/>
            <person name="Takada K."/>
            <person name="Gernert C."/>
            <person name="Steffens U.A."/>
            <person name="Heycke N."/>
            <person name="Schmitt S."/>
            <person name="Rinke C."/>
            <person name="Helfrich E.J."/>
            <person name="Brachmann A.O."/>
            <person name="Gurgui C."/>
            <person name="Wakimoto T."/>
            <person name="Kracht M."/>
            <person name="Crusemann M."/>
            <person name="Hentschel U."/>
            <person name="Abe I."/>
            <person name="Matsunaga S."/>
            <person name="Kalinowski J."/>
            <person name="Takeyama H."/>
            <person name="Piel J."/>
        </authorList>
    </citation>
    <scope>NUCLEOTIDE SEQUENCE [LARGE SCALE GENOMIC DNA]</scope>
    <source>
        <strain evidence="10">TSY2</strain>
    </source>
</reference>
<evidence type="ECO:0000313" key="10">
    <source>
        <dbReference type="Proteomes" id="UP000019140"/>
    </source>
</evidence>
<keyword evidence="4 7" id="KW-0812">Transmembrane</keyword>
<keyword evidence="10" id="KW-1185">Reference proteome</keyword>
<evidence type="ECO:0000256" key="4">
    <source>
        <dbReference type="ARBA" id="ARBA00022692"/>
    </source>
</evidence>
<keyword evidence="2 7" id="KW-0813">Transport</keyword>
<dbReference type="InterPro" id="IPR000515">
    <property type="entry name" value="MetI-like"/>
</dbReference>
<protein>
    <recommendedName>
        <fullName evidence="8">ABC transmembrane type-1 domain-containing protein</fullName>
    </recommendedName>
</protein>
<dbReference type="Proteomes" id="UP000019140">
    <property type="component" value="Unassembled WGS sequence"/>
</dbReference>
<comment type="caution">
    <text evidence="9">The sequence shown here is derived from an EMBL/GenBank/DDBJ whole genome shotgun (WGS) entry which is preliminary data.</text>
</comment>
<gene>
    <name evidence="9" type="ORF">ETSY2_45805</name>
</gene>
<feature type="transmembrane region" description="Helical" evidence="7">
    <location>
        <begin position="244"/>
        <end position="270"/>
    </location>
</feature>
<dbReference type="CDD" id="cd06261">
    <property type="entry name" value="TM_PBP2"/>
    <property type="match status" value="1"/>
</dbReference>
<keyword evidence="5 7" id="KW-1133">Transmembrane helix</keyword>
<evidence type="ECO:0000256" key="5">
    <source>
        <dbReference type="ARBA" id="ARBA00022989"/>
    </source>
</evidence>